<dbReference type="EMBL" id="JAMZEB010000002">
    <property type="protein sequence ID" value="MCP2358326.1"/>
    <property type="molecule type" value="Genomic_DNA"/>
</dbReference>
<dbReference type="AlphaFoldDB" id="A0A9X2GA07"/>
<proteinExistence type="predicted"/>
<organism evidence="3 5">
    <name type="scientific">Nonomuraea thailandensis</name>
    <dbReference type="NCBI Taxonomy" id="1188745"/>
    <lineage>
        <taxon>Bacteria</taxon>
        <taxon>Bacillati</taxon>
        <taxon>Actinomycetota</taxon>
        <taxon>Actinomycetes</taxon>
        <taxon>Streptosporangiales</taxon>
        <taxon>Streptosporangiaceae</taxon>
        <taxon>Nonomuraea</taxon>
    </lineage>
</organism>
<dbReference type="Proteomes" id="UP001139648">
    <property type="component" value="Unassembled WGS sequence"/>
</dbReference>
<reference evidence="3" key="1">
    <citation type="submission" date="2022-06" db="EMBL/GenBank/DDBJ databases">
        <title>Sequencing the genomes of 1000 actinobacteria strains.</title>
        <authorList>
            <person name="Klenk H.-P."/>
        </authorList>
    </citation>
    <scope>NUCLEOTIDE SEQUENCE</scope>
    <source>
        <strain evidence="3">DSM 46694</strain>
    </source>
</reference>
<dbReference type="InterPro" id="IPR008490">
    <property type="entry name" value="Transposase_InsH_N"/>
</dbReference>
<dbReference type="Pfam" id="PF05598">
    <property type="entry name" value="DUF772"/>
    <property type="match status" value="1"/>
</dbReference>
<dbReference type="PANTHER" id="PTHR35604">
    <property type="entry name" value="TRANSPOSASE INSH FOR INSERTION SEQUENCE ELEMENT IS5A-RELATED"/>
    <property type="match status" value="1"/>
</dbReference>
<dbReference type="RefSeq" id="WP_253740324.1">
    <property type="nucleotide sequence ID" value="NZ_JAMZEB010000001.1"/>
</dbReference>
<dbReference type="InterPro" id="IPR025668">
    <property type="entry name" value="Tnp_DDE_dom"/>
</dbReference>
<sequence length="554" mass="62151">MSLHPRPARQIPEQTARIAWAAFPKSCLAMRIRDELGPLFRDEQFACAFPRRGGPALSPGQLAMVSVLQFAEGLTDRQAADAVRGRIDVKYCLGLELDDPGFDFSVLSEFRDRLIAHGLEERILDTLLERLSGMGLLRAGGRQRTDSTHVLAAVRRLNRMEFVGETMRAALEALAVAAPGWLASMMVPDWSERYQARCEGYRFPKSDDARTAWARQVGMDGFTLLEAVHARSAPPWLRELPAVQVLRKVWIQQYHRDDKGVRWREGKDLPPGAMRLVTPYDVQARYSIKRGMGWTGYKVHFSETCEPDAPHVITNVATTAATVTDTEMTAPIHQALRGRSLLPDEHLVDYGYTSATLLVQARAEYGLDLVGPVRIDVSRQRRQAPALAQDAFTIDWDARRVTCPQGHTSAVWSAQQHTVRGVPIVQVFFRRTDCDPCPLRAACTRTTSPRWGRGLQLLARPLQEAQDARRREQHTEEFKVRYGVRAGVEGTIFQAVHRSEIRTSRYIGLSKTHLGHLFTATALNLVRLNAWWAGQPLGATRTSHFAKLVLARAA</sequence>
<dbReference type="PANTHER" id="PTHR35604:SF2">
    <property type="entry name" value="TRANSPOSASE INSH FOR INSERTION SEQUENCE ELEMENT IS5A-RELATED"/>
    <property type="match status" value="1"/>
</dbReference>
<dbReference type="InterPro" id="IPR047629">
    <property type="entry name" value="IS1182_transpos"/>
</dbReference>
<evidence type="ECO:0000313" key="4">
    <source>
        <dbReference type="EMBL" id="MCP2358326.1"/>
    </source>
</evidence>
<feature type="domain" description="Transposase InsH N-terminal" evidence="1">
    <location>
        <begin position="42"/>
        <end position="113"/>
    </location>
</feature>
<protein>
    <submittedName>
        <fullName evidence="3">Transposase</fullName>
    </submittedName>
</protein>
<feature type="domain" description="Transposase DDE" evidence="2">
    <location>
        <begin position="402"/>
        <end position="528"/>
    </location>
</feature>
<evidence type="ECO:0000259" key="2">
    <source>
        <dbReference type="Pfam" id="PF13751"/>
    </source>
</evidence>
<comment type="caution">
    <text evidence="3">The sequence shown here is derived from an EMBL/GenBank/DDBJ whole genome shotgun (WGS) entry which is preliminary data.</text>
</comment>
<name>A0A9X2GA07_9ACTN</name>
<dbReference type="Pfam" id="PF13751">
    <property type="entry name" value="DDE_Tnp_1_6"/>
    <property type="match status" value="1"/>
</dbReference>
<evidence type="ECO:0000259" key="1">
    <source>
        <dbReference type="Pfam" id="PF05598"/>
    </source>
</evidence>
<evidence type="ECO:0000313" key="3">
    <source>
        <dbReference type="EMBL" id="MCP2353840.1"/>
    </source>
</evidence>
<gene>
    <name evidence="3" type="ORF">HD597_000860</name>
    <name evidence="4" type="ORF">HD597_005346</name>
</gene>
<dbReference type="NCBIfam" id="NF033551">
    <property type="entry name" value="transpos_IS1182"/>
    <property type="match status" value="1"/>
</dbReference>
<accession>A0A9X2GA07</accession>
<keyword evidence="5" id="KW-1185">Reference proteome</keyword>
<evidence type="ECO:0000313" key="5">
    <source>
        <dbReference type="Proteomes" id="UP001139648"/>
    </source>
</evidence>
<dbReference type="EMBL" id="JAMZEB010000001">
    <property type="protein sequence ID" value="MCP2353840.1"/>
    <property type="molecule type" value="Genomic_DNA"/>
</dbReference>